<name>A0A7I0HWE2_9LEPT</name>
<evidence type="ECO:0008006" key="3">
    <source>
        <dbReference type="Google" id="ProtNLM"/>
    </source>
</evidence>
<evidence type="ECO:0000313" key="2">
    <source>
        <dbReference type="Proteomes" id="UP000297641"/>
    </source>
</evidence>
<comment type="caution">
    <text evidence="1">The sequence shown here is derived from an EMBL/GenBank/DDBJ whole genome shotgun (WGS) entry which is preliminary data.</text>
</comment>
<proteinExistence type="predicted"/>
<dbReference type="EMBL" id="RQFT01000002">
    <property type="protein sequence ID" value="TGL09131.1"/>
    <property type="molecule type" value="Genomic_DNA"/>
</dbReference>
<sequence length="148" mass="17067">MESLQEVAVSKGTINQFKICSLIKESPIPNKILDLTSISIKDDIKNCFPPLSVGVRGFAIDDPKNFTGEQFCELTSHLSEITFFRSFNTPFSRKDLQCILAMPKLEHLMLQNWKGARTSDFRELVKKYELKYKRKLQADVEDPTSYER</sequence>
<organism evidence="1 2">
    <name type="scientific">Leptospira bouyouniensis</name>
    <dbReference type="NCBI Taxonomy" id="2484911"/>
    <lineage>
        <taxon>Bacteria</taxon>
        <taxon>Pseudomonadati</taxon>
        <taxon>Spirochaetota</taxon>
        <taxon>Spirochaetia</taxon>
        <taxon>Leptospirales</taxon>
        <taxon>Leptospiraceae</taxon>
        <taxon>Leptospira</taxon>
    </lineage>
</organism>
<protein>
    <recommendedName>
        <fullName evidence="3">Leucine-rich repeat domain-containing protein</fullName>
    </recommendedName>
</protein>
<reference evidence="1 2" key="1">
    <citation type="journal article" date="2019" name="PLoS Negl. Trop. Dis.">
        <title>Revisiting the worldwide diversity of Leptospira species in the environment.</title>
        <authorList>
            <person name="Vincent A.T."/>
            <person name="Schiettekatte O."/>
            <person name="Bourhy P."/>
            <person name="Veyrier F.J."/>
            <person name="Picardeau M."/>
        </authorList>
    </citation>
    <scope>NUCLEOTIDE SEQUENCE [LARGE SCALE GENOMIC DNA]</scope>
    <source>
        <strain evidence="1 2">201800273</strain>
    </source>
</reference>
<accession>A0A7I0HWE2</accession>
<gene>
    <name evidence="1" type="ORF">EHQ43_01350</name>
</gene>
<dbReference type="Proteomes" id="UP000297641">
    <property type="component" value="Unassembled WGS sequence"/>
</dbReference>
<dbReference type="AlphaFoldDB" id="A0A7I0HWE2"/>
<evidence type="ECO:0000313" key="1">
    <source>
        <dbReference type="EMBL" id="TGL09131.1"/>
    </source>
</evidence>